<dbReference type="EMBL" id="JAOAOG010000263">
    <property type="protein sequence ID" value="KAJ6235273.1"/>
    <property type="molecule type" value="Genomic_DNA"/>
</dbReference>
<feature type="region of interest" description="Disordered" evidence="1">
    <location>
        <begin position="1"/>
        <end position="51"/>
    </location>
</feature>
<feature type="compositionally biased region" description="Low complexity" evidence="1">
    <location>
        <begin position="1"/>
        <end position="16"/>
    </location>
</feature>
<evidence type="ECO:0000256" key="1">
    <source>
        <dbReference type="SAM" id="MobiDB-lite"/>
    </source>
</evidence>
<feature type="region of interest" description="Disordered" evidence="1">
    <location>
        <begin position="86"/>
        <end position="126"/>
    </location>
</feature>
<comment type="caution">
    <text evidence="2">The sequence shown here is derived from an EMBL/GenBank/DDBJ whole genome shotgun (WGS) entry which is preliminary data.</text>
</comment>
<organism evidence="2 3">
    <name type="scientific">Anaeramoeba flamelloides</name>
    <dbReference type="NCBI Taxonomy" id="1746091"/>
    <lineage>
        <taxon>Eukaryota</taxon>
        <taxon>Metamonada</taxon>
        <taxon>Anaeramoebidae</taxon>
        <taxon>Anaeramoeba</taxon>
    </lineage>
</organism>
<dbReference type="Gene3D" id="1.10.10.2360">
    <property type="match status" value="1"/>
</dbReference>
<proteinExistence type="predicted"/>
<dbReference type="Pfam" id="PF21240">
    <property type="entry name" value="Nup98_GLEBS"/>
    <property type="match status" value="1"/>
</dbReference>
<accession>A0ABQ8XRM6</accession>
<gene>
    <name evidence="2" type="ORF">M0813_28715</name>
</gene>
<name>A0ABQ8XRM6_9EUKA</name>
<feature type="compositionally biased region" description="Basic residues" evidence="1">
    <location>
        <begin position="34"/>
        <end position="48"/>
    </location>
</feature>
<reference evidence="2" key="1">
    <citation type="submission" date="2022-08" db="EMBL/GenBank/DDBJ databases">
        <title>Novel sulfate-reducing endosymbionts in the free-living metamonad Anaeramoeba.</title>
        <authorList>
            <person name="Jerlstrom-Hultqvist J."/>
            <person name="Cepicka I."/>
            <person name="Gallot-Lavallee L."/>
            <person name="Salas-Leiva D."/>
            <person name="Curtis B.A."/>
            <person name="Zahonova K."/>
            <person name="Pipaliya S."/>
            <person name="Dacks J."/>
            <person name="Roger A.J."/>
        </authorList>
    </citation>
    <scope>NUCLEOTIDE SEQUENCE</scope>
    <source>
        <strain evidence="2">Schooner1</strain>
    </source>
</reference>
<dbReference type="Proteomes" id="UP001150062">
    <property type="component" value="Unassembled WGS sequence"/>
</dbReference>
<feature type="compositionally biased region" description="Basic and acidic residues" evidence="1">
    <location>
        <begin position="156"/>
        <end position="168"/>
    </location>
</feature>
<evidence type="ECO:0000313" key="3">
    <source>
        <dbReference type="Proteomes" id="UP001150062"/>
    </source>
</evidence>
<evidence type="ECO:0000313" key="2">
    <source>
        <dbReference type="EMBL" id="KAJ6235273.1"/>
    </source>
</evidence>
<keyword evidence="3" id="KW-1185">Reference proteome</keyword>
<sequence length="226" mass="24501">MSIFNNKSGRGNTNSGSSGGNIFRKRSEGGNRSSRNRSSRNRSSRSRTRVSLFGITRIGEISNCESSSGSSSSLFGSNNRSSLSGNNGQFGNSFSRNNNNNNNNNTRSGYGIFSKGSSSSGGSKFGNRNNLSGSSFLVQSSGSGFGGRYSNQKVDTSNDYHPSFEKDTKRSQMNDVYLQSISALQNYSNKSIEELRYEDYMLETKGGVPNQNSIEGLGTLVNKKKK</sequence>
<protein>
    <submittedName>
        <fullName evidence="2">Nuclear pore complex protein nup98-nup96</fullName>
    </submittedName>
</protein>
<feature type="region of interest" description="Disordered" evidence="1">
    <location>
        <begin position="148"/>
        <end position="168"/>
    </location>
</feature>